<proteinExistence type="predicted"/>
<evidence type="ECO:0000313" key="2">
    <source>
        <dbReference type="Proteomes" id="UP001610063"/>
    </source>
</evidence>
<dbReference type="EMBL" id="JBIPKE010000016">
    <property type="protein sequence ID" value="MFH6983838.1"/>
    <property type="molecule type" value="Genomic_DNA"/>
</dbReference>
<keyword evidence="2" id="KW-1185">Reference proteome</keyword>
<evidence type="ECO:0000313" key="1">
    <source>
        <dbReference type="EMBL" id="MFH6983838.1"/>
    </source>
</evidence>
<dbReference type="RefSeq" id="WP_395417363.1">
    <property type="nucleotide sequence ID" value="NZ_JBIPKE010000016.1"/>
</dbReference>
<sequence length="144" mass="16418">MKAKYIQLLKSQVEKLDVSDFDLEAWKSSAVSALERVFGKADSRITHIEGLKIDYSSWALRDSNSQYKPVESCKRKGREIFNSAIEELELFGMATGKESILEAYFGPEDLKILLSESAEKKNVIKKLKKEELLQLTLKLIEAYP</sequence>
<gene>
    <name evidence="1" type="ORF">ACHKAR_10320</name>
</gene>
<dbReference type="Proteomes" id="UP001610063">
    <property type="component" value="Unassembled WGS sequence"/>
</dbReference>
<protein>
    <submittedName>
        <fullName evidence="1">Uncharacterized protein</fullName>
    </submittedName>
</protein>
<comment type="caution">
    <text evidence="1">The sequence shown here is derived from an EMBL/GenBank/DDBJ whole genome shotgun (WGS) entry which is preliminary data.</text>
</comment>
<name>A0ABW7N896_9BACT</name>
<organism evidence="1 2">
    <name type="scientific">Marinoscillum luteum</name>
    <dbReference type="NCBI Taxonomy" id="861051"/>
    <lineage>
        <taxon>Bacteria</taxon>
        <taxon>Pseudomonadati</taxon>
        <taxon>Bacteroidota</taxon>
        <taxon>Cytophagia</taxon>
        <taxon>Cytophagales</taxon>
        <taxon>Reichenbachiellaceae</taxon>
        <taxon>Marinoscillum</taxon>
    </lineage>
</organism>
<reference evidence="1 2" key="1">
    <citation type="journal article" date="2013" name="Int. J. Syst. Evol. Microbiol.">
        <title>Marinoscillum luteum sp. nov., isolated from marine sediment.</title>
        <authorList>
            <person name="Cha I.T."/>
            <person name="Park S.J."/>
            <person name="Kim S.J."/>
            <person name="Kim J.G."/>
            <person name="Jung M.Y."/>
            <person name="Shin K.S."/>
            <person name="Kwon K.K."/>
            <person name="Yang S.H."/>
            <person name="Seo Y.S."/>
            <person name="Rhee S.K."/>
        </authorList>
    </citation>
    <scope>NUCLEOTIDE SEQUENCE [LARGE SCALE GENOMIC DNA]</scope>
    <source>
        <strain evidence="1 2">KCTC 23939</strain>
    </source>
</reference>
<accession>A0ABW7N896</accession>